<accession>A0A9X3CE74</accession>
<keyword evidence="3" id="KW-1185">Reference proteome</keyword>
<comment type="caution">
    <text evidence="2">The sequence shown here is derived from an EMBL/GenBank/DDBJ whole genome shotgun (WGS) entry which is preliminary data.</text>
</comment>
<dbReference type="Proteomes" id="UP001155586">
    <property type="component" value="Unassembled WGS sequence"/>
</dbReference>
<protein>
    <submittedName>
        <fullName evidence="2">Nuclear transport factor 2 family protein</fullName>
    </submittedName>
</protein>
<dbReference type="EMBL" id="JAKRRX010000049">
    <property type="protein sequence ID" value="MCW8334204.1"/>
    <property type="molecule type" value="Genomic_DNA"/>
</dbReference>
<reference evidence="2" key="1">
    <citation type="submission" date="2022-02" db="EMBL/GenBank/DDBJ databases">
        <title>Vibrio sp. nov., a new bacterium isolated from Bohai sea, China.</title>
        <authorList>
            <person name="Yuan Y."/>
        </authorList>
    </citation>
    <scope>NUCLEOTIDE SEQUENCE</scope>
    <source>
        <strain evidence="2">DBSS07</strain>
    </source>
</reference>
<name>A0A9X3CE74_9VIBR</name>
<feature type="domain" description="SnoaL-like" evidence="1">
    <location>
        <begin position="13"/>
        <end position="113"/>
    </location>
</feature>
<evidence type="ECO:0000259" key="1">
    <source>
        <dbReference type="Pfam" id="PF12680"/>
    </source>
</evidence>
<evidence type="ECO:0000313" key="3">
    <source>
        <dbReference type="Proteomes" id="UP001155586"/>
    </source>
</evidence>
<dbReference type="SUPFAM" id="SSF54427">
    <property type="entry name" value="NTF2-like"/>
    <property type="match status" value="1"/>
</dbReference>
<dbReference type="InterPro" id="IPR037401">
    <property type="entry name" value="SnoaL-like"/>
</dbReference>
<evidence type="ECO:0000313" key="2">
    <source>
        <dbReference type="EMBL" id="MCW8334204.1"/>
    </source>
</evidence>
<proteinExistence type="predicted"/>
<dbReference type="AlphaFoldDB" id="A0A9X3CE74"/>
<dbReference type="RefSeq" id="WP_265687592.1">
    <property type="nucleotide sequence ID" value="NZ_JAKRRX010000049.1"/>
</dbReference>
<gene>
    <name evidence="2" type="ORF">MD483_10250</name>
</gene>
<sequence length="144" mass="16508">MGNSLWLQRFVQVYSELGTDNLGSLNEIYHPDVQFIDPMHHVSGREDLLAYFDQLYTQIISCQFVVEHVMESGNEAAVYWTMTFSHFQLNGKAPVTVQGHSHLKAVDDQVIYHRDYLDVGAMLYEHIPLLGKVIRGIKRRAAKS</sequence>
<dbReference type="InterPro" id="IPR032710">
    <property type="entry name" value="NTF2-like_dom_sf"/>
</dbReference>
<dbReference type="Gene3D" id="3.10.450.50">
    <property type="match status" value="1"/>
</dbReference>
<organism evidence="2 3">
    <name type="scientific">Vibrio paucivorans</name>
    <dbReference type="NCBI Taxonomy" id="2829489"/>
    <lineage>
        <taxon>Bacteria</taxon>
        <taxon>Pseudomonadati</taxon>
        <taxon>Pseudomonadota</taxon>
        <taxon>Gammaproteobacteria</taxon>
        <taxon>Vibrionales</taxon>
        <taxon>Vibrionaceae</taxon>
        <taxon>Vibrio</taxon>
    </lineage>
</organism>
<dbReference type="Pfam" id="PF12680">
    <property type="entry name" value="SnoaL_2"/>
    <property type="match status" value="1"/>
</dbReference>